<dbReference type="PROSITE" id="PS51192">
    <property type="entry name" value="HELICASE_ATP_BIND_1"/>
    <property type="match status" value="1"/>
</dbReference>
<reference evidence="2" key="1">
    <citation type="journal article" date="2014" name="PLoS ONE">
        <title>Transcriptome-Based Identification of ABC Transporters in the Western Tarnished Plant Bug Lygus hesperus.</title>
        <authorList>
            <person name="Hull J.J."/>
            <person name="Chaney K."/>
            <person name="Geib S.M."/>
            <person name="Fabrick J.A."/>
            <person name="Brent C.S."/>
            <person name="Walsh D."/>
            <person name="Lavine L.C."/>
        </authorList>
    </citation>
    <scope>NUCLEOTIDE SEQUENCE</scope>
</reference>
<keyword evidence="2" id="KW-0347">Helicase</keyword>
<evidence type="ECO:0000313" key="3">
    <source>
        <dbReference type="EMBL" id="JAQ04654.1"/>
    </source>
</evidence>
<dbReference type="EMBL" id="GBHO01023469">
    <property type="protein sequence ID" value="JAG20135.1"/>
    <property type="molecule type" value="Transcribed_RNA"/>
</dbReference>
<dbReference type="InterPro" id="IPR011545">
    <property type="entry name" value="DEAD/DEAH_box_helicase_dom"/>
</dbReference>
<organism evidence="2">
    <name type="scientific">Lygus hesperus</name>
    <name type="common">Western plant bug</name>
    <dbReference type="NCBI Taxonomy" id="30085"/>
    <lineage>
        <taxon>Eukaryota</taxon>
        <taxon>Metazoa</taxon>
        <taxon>Ecdysozoa</taxon>
        <taxon>Arthropoda</taxon>
        <taxon>Hexapoda</taxon>
        <taxon>Insecta</taxon>
        <taxon>Pterygota</taxon>
        <taxon>Neoptera</taxon>
        <taxon>Paraneoptera</taxon>
        <taxon>Hemiptera</taxon>
        <taxon>Heteroptera</taxon>
        <taxon>Panheteroptera</taxon>
        <taxon>Cimicomorpha</taxon>
        <taxon>Miridae</taxon>
        <taxon>Mirini</taxon>
        <taxon>Lygus</taxon>
    </lineage>
</organism>
<evidence type="ECO:0000313" key="2">
    <source>
        <dbReference type="EMBL" id="JAG20135.1"/>
    </source>
</evidence>
<dbReference type="GO" id="GO:0003676">
    <property type="term" value="F:nucleic acid binding"/>
    <property type="evidence" value="ECO:0007669"/>
    <property type="project" value="InterPro"/>
</dbReference>
<dbReference type="AlphaFoldDB" id="A0A0A9XSU0"/>
<evidence type="ECO:0000259" key="1">
    <source>
        <dbReference type="PROSITE" id="PS51192"/>
    </source>
</evidence>
<dbReference type="SUPFAM" id="SSF52540">
    <property type="entry name" value="P-loop containing nucleoside triphosphate hydrolases"/>
    <property type="match status" value="1"/>
</dbReference>
<sequence length="140" mass="15603">MVVIDEADRMIDEESMGNGNTLQKSLVDVLERCPATRQTLLFTATLSAACTGVAKRYLSPLGYVIVRTPQRCGSIVQCFEAVPCTTISIASSEGTALVTQHGNNRLRLQEQQRQQHNKDQDRHHTLSNLVHPIKFNRLVT</sequence>
<gene>
    <name evidence="2" type="primary">PRP28</name>
    <name evidence="2" type="ORF">CM83_1798</name>
    <name evidence="3" type="ORF">g.92467</name>
</gene>
<reference evidence="3" key="3">
    <citation type="journal article" date="2016" name="Gigascience">
        <title>De novo construction of an expanded transcriptome assembly for the western tarnished plant bug, Lygus hesperus.</title>
        <authorList>
            <person name="Tassone E.E."/>
            <person name="Geib S.M."/>
            <person name="Hall B."/>
            <person name="Fabrick J.A."/>
            <person name="Brent C.S."/>
            <person name="Hull J.J."/>
        </authorList>
    </citation>
    <scope>NUCLEOTIDE SEQUENCE</scope>
</reference>
<dbReference type="GO" id="GO:0005524">
    <property type="term" value="F:ATP binding"/>
    <property type="evidence" value="ECO:0007669"/>
    <property type="project" value="InterPro"/>
</dbReference>
<dbReference type="EMBL" id="GDHC01013975">
    <property type="protein sequence ID" value="JAQ04654.1"/>
    <property type="molecule type" value="Transcribed_RNA"/>
</dbReference>
<accession>A0A0A9XSU0</accession>
<dbReference type="InterPro" id="IPR000629">
    <property type="entry name" value="RNA-helicase_DEAD-box_CS"/>
</dbReference>
<reference evidence="2" key="2">
    <citation type="submission" date="2014-07" db="EMBL/GenBank/DDBJ databases">
        <authorList>
            <person name="Hull J."/>
        </authorList>
    </citation>
    <scope>NUCLEOTIDE SEQUENCE</scope>
</reference>
<keyword evidence="2" id="KW-0067">ATP-binding</keyword>
<proteinExistence type="predicted"/>
<name>A0A0A9XSU0_LYGHE</name>
<dbReference type="Gene3D" id="3.40.50.300">
    <property type="entry name" value="P-loop containing nucleotide triphosphate hydrolases"/>
    <property type="match status" value="1"/>
</dbReference>
<dbReference type="InterPro" id="IPR014001">
    <property type="entry name" value="Helicase_ATP-bd"/>
</dbReference>
<dbReference type="PROSITE" id="PS00039">
    <property type="entry name" value="DEAD_ATP_HELICASE"/>
    <property type="match status" value="1"/>
</dbReference>
<dbReference type="InterPro" id="IPR027417">
    <property type="entry name" value="P-loop_NTPase"/>
</dbReference>
<dbReference type="GO" id="GO:0004386">
    <property type="term" value="F:helicase activity"/>
    <property type="evidence" value="ECO:0007669"/>
    <property type="project" value="UniProtKB-KW"/>
</dbReference>
<keyword evidence="2" id="KW-0547">Nucleotide-binding</keyword>
<feature type="domain" description="Helicase ATP-binding" evidence="1">
    <location>
        <begin position="1"/>
        <end position="64"/>
    </location>
</feature>
<dbReference type="Pfam" id="PF00270">
    <property type="entry name" value="DEAD"/>
    <property type="match status" value="1"/>
</dbReference>
<keyword evidence="2" id="KW-0378">Hydrolase</keyword>
<protein>
    <submittedName>
        <fullName evidence="2">Pre-mRNA-splicing ATP-dependent RNA helicase PRP28</fullName>
    </submittedName>
</protein>